<feature type="domain" description="GmrSD restriction endonucleases N-terminal" evidence="1">
    <location>
        <begin position="49"/>
        <end position="175"/>
    </location>
</feature>
<name>A0A2G4F5C4_9CYAN</name>
<accession>A0A2G4F5C4</accession>
<evidence type="ECO:0000313" key="2">
    <source>
        <dbReference type="EMBL" id="PHX56946.1"/>
    </source>
</evidence>
<dbReference type="PANTHER" id="PTHR39639">
    <property type="entry name" value="CHROMOSOME 16, WHOLE GENOME SHOTGUN SEQUENCE"/>
    <property type="match status" value="1"/>
</dbReference>
<dbReference type="EMBL" id="NXIB02000009">
    <property type="protein sequence ID" value="PHX56946.1"/>
    <property type="molecule type" value="Genomic_DNA"/>
</dbReference>
<dbReference type="AlphaFoldDB" id="A0A2G4F5C4"/>
<organism evidence="2 3">
    <name type="scientific">Tychonema bourrellyi FEM_GT703</name>
    <dbReference type="NCBI Taxonomy" id="2040638"/>
    <lineage>
        <taxon>Bacteria</taxon>
        <taxon>Bacillati</taxon>
        <taxon>Cyanobacteriota</taxon>
        <taxon>Cyanophyceae</taxon>
        <taxon>Oscillatoriophycideae</taxon>
        <taxon>Oscillatoriales</taxon>
        <taxon>Microcoleaceae</taxon>
        <taxon>Tychonema</taxon>
    </lineage>
</organism>
<comment type="caution">
    <text evidence="2">The sequence shown here is derived from an EMBL/GenBank/DDBJ whole genome shotgun (WGS) entry which is preliminary data.</text>
</comment>
<dbReference type="RefSeq" id="WP_096829279.1">
    <property type="nucleotide sequence ID" value="NZ_NXIB02000009.1"/>
</dbReference>
<gene>
    <name evidence="2" type="ORF">CP500_002920</name>
</gene>
<proteinExistence type="predicted"/>
<dbReference type="Proteomes" id="UP000226442">
    <property type="component" value="Unassembled WGS sequence"/>
</dbReference>
<dbReference type="Pfam" id="PF03235">
    <property type="entry name" value="GmrSD_N"/>
    <property type="match status" value="1"/>
</dbReference>
<dbReference type="InterPro" id="IPR004919">
    <property type="entry name" value="GmrSD_N"/>
</dbReference>
<reference evidence="2" key="1">
    <citation type="submission" date="2017-10" db="EMBL/GenBank/DDBJ databases">
        <title>Draft genome sequence of the planktic cyanobacteria Tychonema bourrellyi isolated from alpine lentic freshwater.</title>
        <authorList>
            <person name="Tett A."/>
            <person name="Armanini F."/>
            <person name="Asnicar F."/>
            <person name="Boscaini A."/>
            <person name="Pasolli E."/>
            <person name="Zolfo M."/>
            <person name="Donati C."/>
            <person name="Salmaso N."/>
            <person name="Segata N."/>
        </authorList>
    </citation>
    <scope>NUCLEOTIDE SEQUENCE</scope>
    <source>
        <strain evidence="2">FEM_GT703</strain>
    </source>
</reference>
<dbReference type="OrthoDB" id="9770340at2"/>
<dbReference type="PANTHER" id="PTHR39639:SF1">
    <property type="entry name" value="DUF262 DOMAIN-CONTAINING PROTEIN"/>
    <property type="match status" value="1"/>
</dbReference>
<evidence type="ECO:0000313" key="3">
    <source>
        <dbReference type="Proteomes" id="UP000226442"/>
    </source>
</evidence>
<sequence length="177" mass="21142">MRSKLEQITLQDRNAAEMEIRDKRHQINYDTKQYPLEILVQKYMEGIDDDTNKLFIPDYQREMTWDEARQSKFIESVILGLPIPYLFVADIGDRENDESRLEMVDGAERILTLTRFVNNELTLSGLEKLEHLNGFKFADLLLPRQRNFNRTTLRVIELIKTPNQEFRRDLFERIQSF</sequence>
<keyword evidence="3" id="KW-1185">Reference proteome</keyword>
<protein>
    <submittedName>
        <fullName evidence="2">DUF262 domain-containing protein</fullName>
    </submittedName>
</protein>
<evidence type="ECO:0000259" key="1">
    <source>
        <dbReference type="Pfam" id="PF03235"/>
    </source>
</evidence>